<dbReference type="InterPro" id="IPR058660">
    <property type="entry name" value="WHD_DnaB"/>
</dbReference>
<evidence type="ECO:0000256" key="1">
    <source>
        <dbReference type="ARBA" id="ARBA00093462"/>
    </source>
</evidence>
<comment type="similarity">
    <text evidence="1">Belongs to the DnaB/DnaD family.</text>
</comment>
<evidence type="ECO:0000313" key="4">
    <source>
        <dbReference type="EMBL" id="VEU60498.1"/>
    </source>
</evidence>
<dbReference type="Pfam" id="PF07261">
    <property type="entry name" value="DnaB_2"/>
    <property type="match status" value="1"/>
</dbReference>
<dbReference type="Pfam" id="PF25888">
    <property type="entry name" value="WHD_DnaB"/>
    <property type="match status" value="1"/>
</dbReference>
<evidence type="ECO:0000259" key="2">
    <source>
        <dbReference type="Pfam" id="PF07261"/>
    </source>
</evidence>
<feature type="domain" description="Replicative helicase loading/DNA remodeling protein DnaB N-terminal winged helix" evidence="3">
    <location>
        <begin position="19"/>
        <end position="198"/>
    </location>
</feature>
<proteinExistence type="inferred from homology"/>
<accession>A0A449A8B6</accession>
<dbReference type="EMBL" id="LR214970">
    <property type="protein sequence ID" value="VEU60498.1"/>
    <property type="molecule type" value="Genomic_DNA"/>
</dbReference>
<protein>
    <submittedName>
        <fullName evidence="4">DnaD domain-containing protein</fullName>
    </submittedName>
</protein>
<evidence type="ECO:0000259" key="3">
    <source>
        <dbReference type="Pfam" id="PF25888"/>
    </source>
</evidence>
<sequence>MLKNLNYPFFTIETTSFIASEDLKNLRKFYAPILGSNAIVLYEYLRDLAISDDQGSGFHDYDSITYMLKMNINELNDARIKLEAVSLLETHIDDLNRKTLFALEKPLDKKGIRLNSILANKLMKIIGKQNYDRLIGIDQQKLFRRAGRLYEITASYEDVFDTEEDLSLVDFINKPNNNPVDTVELSLSTQEKIDLNTFDFPNIYEAILKTDSRVFFSQIQGQIATTKIVDLIKEARTAGFSDPCINLVFYYANEMSGKIDFRYVNKIIKDLIKKELFVFEPLEKYLDSLMKNSKNFVVTKKDLYKATYYNLLEKAESIENY</sequence>
<name>A0A449A8B6_9BACT</name>
<dbReference type="Proteomes" id="UP000290942">
    <property type="component" value="Chromosome"/>
</dbReference>
<evidence type="ECO:0000313" key="5">
    <source>
        <dbReference type="Proteomes" id="UP000290942"/>
    </source>
</evidence>
<dbReference type="InterPro" id="IPR006343">
    <property type="entry name" value="DnaB/C_C"/>
</dbReference>
<organism evidence="4 5">
    <name type="scientific">Mycoplasmopsis bovigenitalium</name>
    <dbReference type="NCBI Taxonomy" id="2112"/>
    <lineage>
        <taxon>Bacteria</taxon>
        <taxon>Bacillati</taxon>
        <taxon>Mycoplasmatota</taxon>
        <taxon>Mycoplasmoidales</taxon>
        <taxon>Metamycoplasmataceae</taxon>
        <taxon>Mycoplasmopsis</taxon>
    </lineage>
</organism>
<dbReference type="RefSeq" id="WP_129687447.1">
    <property type="nucleotide sequence ID" value="NZ_LR214970.1"/>
</dbReference>
<reference evidence="4 5" key="1">
    <citation type="submission" date="2019-01" db="EMBL/GenBank/DDBJ databases">
        <authorList>
            <consortium name="Pathogen Informatics"/>
        </authorList>
    </citation>
    <scope>NUCLEOTIDE SEQUENCE [LARGE SCALE GENOMIC DNA]</scope>
    <source>
        <strain evidence="4 5">NCTC10122</strain>
    </source>
</reference>
<dbReference type="AlphaFoldDB" id="A0A449A8B6"/>
<feature type="domain" description="DnaB/C C-terminal" evidence="2">
    <location>
        <begin position="217"/>
        <end position="285"/>
    </location>
</feature>
<gene>
    <name evidence="4" type="ORF">NCTC10122_00087</name>
</gene>